<proteinExistence type="predicted"/>
<dbReference type="InterPro" id="IPR016181">
    <property type="entry name" value="Acyl_CoA_acyltransferase"/>
</dbReference>
<dbReference type="OrthoDB" id="9811523at2"/>
<dbReference type="CDD" id="cd04301">
    <property type="entry name" value="NAT_SF"/>
    <property type="match status" value="1"/>
</dbReference>
<dbReference type="GO" id="GO:0016747">
    <property type="term" value="F:acyltransferase activity, transferring groups other than amino-acyl groups"/>
    <property type="evidence" value="ECO:0007669"/>
    <property type="project" value="InterPro"/>
</dbReference>
<evidence type="ECO:0000259" key="1">
    <source>
        <dbReference type="PROSITE" id="PS51186"/>
    </source>
</evidence>
<dbReference type="PANTHER" id="PTHR43792">
    <property type="entry name" value="GNAT FAMILY, PUTATIVE (AFU_ORTHOLOGUE AFUA_3G00765)-RELATED-RELATED"/>
    <property type="match status" value="1"/>
</dbReference>
<dbReference type="AlphaFoldDB" id="A0A1T5KQU5"/>
<organism evidence="2 3">
    <name type="scientific">Ohtaekwangia koreensis</name>
    <dbReference type="NCBI Taxonomy" id="688867"/>
    <lineage>
        <taxon>Bacteria</taxon>
        <taxon>Pseudomonadati</taxon>
        <taxon>Bacteroidota</taxon>
        <taxon>Cytophagia</taxon>
        <taxon>Cytophagales</taxon>
        <taxon>Fulvivirgaceae</taxon>
        <taxon>Ohtaekwangia</taxon>
    </lineage>
</organism>
<keyword evidence="3" id="KW-1185">Reference proteome</keyword>
<protein>
    <submittedName>
        <fullName evidence="2">Ribosomal-protein-alanine N-acetyltransferase</fullName>
    </submittedName>
</protein>
<reference evidence="2 3" key="1">
    <citation type="submission" date="2017-02" db="EMBL/GenBank/DDBJ databases">
        <authorList>
            <person name="Peterson S.W."/>
        </authorList>
    </citation>
    <scope>NUCLEOTIDE SEQUENCE [LARGE SCALE GENOMIC DNA]</scope>
    <source>
        <strain evidence="2 3">DSM 25262</strain>
    </source>
</reference>
<dbReference type="Pfam" id="PF13302">
    <property type="entry name" value="Acetyltransf_3"/>
    <property type="match status" value="1"/>
</dbReference>
<sequence length="188" mass="21940">MNAISFTPLATFTTTRLNLRSLTYSDDKAIYAIRSNEQVNKYTNRQKQNGPEDARDFIERVNDGIRRNRWIYWAICLKDDPALIGTICVWNFSNRKTLAEIGYELHPSFQGQGIMSEAIKCIIDYCFTVLHLETLDAYTRKDNNSSIRLLENNNFVQNNERKDEEDNMVIYTLLRSNQNTPLNHDESM</sequence>
<keyword evidence="2" id="KW-0808">Transferase</keyword>
<evidence type="ECO:0000313" key="3">
    <source>
        <dbReference type="Proteomes" id="UP000190961"/>
    </source>
</evidence>
<dbReference type="Gene3D" id="3.40.630.30">
    <property type="match status" value="1"/>
</dbReference>
<accession>A0A1T5KQU5</accession>
<dbReference type="Proteomes" id="UP000190961">
    <property type="component" value="Unassembled WGS sequence"/>
</dbReference>
<dbReference type="SUPFAM" id="SSF55729">
    <property type="entry name" value="Acyl-CoA N-acyltransferases (Nat)"/>
    <property type="match status" value="1"/>
</dbReference>
<dbReference type="EMBL" id="FUZU01000001">
    <property type="protein sequence ID" value="SKC65845.1"/>
    <property type="molecule type" value="Genomic_DNA"/>
</dbReference>
<dbReference type="RefSeq" id="WP_079686918.1">
    <property type="nucleotide sequence ID" value="NZ_FUZU01000001.1"/>
</dbReference>
<evidence type="ECO:0000313" key="2">
    <source>
        <dbReference type="EMBL" id="SKC65845.1"/>
    </source>
</evidence>
<dbReference type="STRING" id="688867.SAMN05660236_2466"/>
<name>A0A1T5KQU5_9BACT</name>
<dbReference type="InterPro" id="IPR000182">
    <property type="entry name" value="GNAT_dom"/>
</dbReference>
<dbReference type="InterPro" id="IPR051531">
    <property type="entry name" value="N-acetyltransferase"/>
</dbReference>
<gene>
    <name evidence="2" type="ORF">SAMN05660236_2466</name>
</gene>
<dbReference type="PROSITE" id="PS51186">
    <property type="entry name" value="GNAT"/>
    <property type="match status" value="1"/>
</dbReference>
<feature type="domain" description="N-acetyltransferase" evidence="1">
    <location>
        <begin position="17"/>
        <end position="176"/>
    </location>
</feature>